<sequence length="1700" mass="190107">MAPNDAPRPPNQHRHSGDSRGGISEYDSERSMLCDRLYDPDEKKDSVGIIEPGGKALRQLSVSASLEQAQPFDAPNLLQPSIADTDTAFKKRRDPSDGTDDGEKTRGDSFTIYDEGGVTVEDFPRELGMDSEEPIDREKIVPLPIGDSVPHGPATIVKDSKVVPYPDNLGHMLFSFFWRLLTRIPLLLWLWLCGNPVPSKKAGNMEEAMEVESKAGDHQPLLLPGLEKDCDPSSVSLHLTMPPPSPCIFDSTGIPPSTAEQPTEINRDISPEGITSSLLKSAEEFGQLIESDRKLLALLPDEDPARVDALLRSSRHLEHRFRFSDDMEDIQESITHARHALAACPAGHPLRPSCLRNLANRHCTRFRKSRQIDDLVDAIKYHRDDLSLCPVGHPERADCLKGLADALTMQQQHSGSGDEFEEIIEYRLEILALPPISPLGQSPDRHNLLSALHSRLDISGNLEELVNFTHVNLDLLPNQPGGDTIPRRDKSVAYRYQSRTLYERFLLSGNQQKLLEHAIKCDRKALDLRPEGDPRRDEVLYDLSHHLRESYQLCGRKEDLEESISCAQEALVLRPAGHHERVSTLTTLAIALDSRYTASPDQSGDLEEAIGLHREALNLRPVGDPERKTSLTHLAKAFETRYDHSGSMNDLESAIKYKSQCVACPLRDQLDSTVNRRGLAFEYNYQARRLYDRFTDRGEMRDLEHAIECDRQALDLRPDGEPGRDEVLFDLNRHLTKHFTLSRRHDYLDESIAHGRAALALRPSNHVHHHSTLRNLVRSLQLRWGTSSSRPGDLEEAIEILREDLNFPSIDTLDRLQALLNLSSLFRRRCRHSGSMNDLEEGIKICTEALTLCSPGHTLRPATLDHLSSYLARRFNSGIGQLRDLEEAIRCSQEALDITPSVSRKDREAICNGLASRLWTRYRHSGQLEHLEDSIKYYRVCLRLLPEGDDKRARVLGNLSGALGSRFQHSGQTGDLKEMVGHAREALSLRPAGHSRRSISLNALAYALEKYEGQLGKSTLDEVLELQLESLDLMPAQDSRRGCTFDSLGCSFRSRYESLGKMEDLDTAIGYHHDALSFFNDHQPDRAIALANMGVALRRRYQDAGDENDLKMGIHRLREARTCLPDNHRNTLSILTELAVTLLAGKAPSGPPPANYPEEAFDLLADAAYHKAASSLEQLKATRQWISSAIRHRHHSTSHAYSRALALLHKCLATCPDVVTQQEFLGAEGKSLACDAAASAIEERKAEMALEKLEHGRTILWSKLQGYRESLYALRDADSSLCMQFEDVSAKLEHITTLIESDPKASSLEQGEIHEDHNIARDTRMRDHRLLSEEWDDVVDKIRKLRGFEDFLKAVPYSTLQQVAVKSVIVVINISQYRSDALILQGSNPPVIVPLPSASLDSLHGCSAQLFSAIGSDDPDRSKQITPVLRALWYHVMLPIHQELALLNVPRMAHIWLCPTSVLCGLPLHAAGEYVRGAINLPDLYVCSYTPTLSALIRARSGLIQPPCSPRLLAVCQPSDDLREAEAELRCVEALGSFVTTLVGAEATPESVLRHLQRHQWTHFTCHGHRDKEPFKSFLQLYGRHLTVHEITTARLPNAEFAFLSACHTAAADTNGAPDEVIHITSALQFAGFRSVVGTLWQAPDHIGPELATEFYKYMFRSDGAADFRDAAKALSLAMQAIRLKGVPLDCWIQYVHIGA</sequence>
<dbReference type="Proteomes" id="UP000027265">
    <property type="component" value="Unassembled WGS sequence"/>
</dbReference>
<dbReference type="PANTHER" id="PTHR10098:SF108">
    <property type="entry name" value="TETRATRICOPEPTIDE REPEAT PROTEIN 28"/>
    <property type="match status" value="1"/>
</dbReference>
<protein>
    <recommendedName>
        <fullName evidence="2">CHAT domain-containing protein</fullName>
    </recommendedName>
</protein>
<organism evidence="3 4">
    <name type="scientific">Jaapia argillacea MUCL 33604</name>
    <dbReference type="NCBI Taxonomy" id="933084"/>
    <lineage>
        <taxon>Eukaryota</taxon>
        <taxon>Fungi</taxon>
        <taxon>Dikarya</taxon>
        <taxon>Basidiomycota</taxon>
        <taxon>Agaricomycotina</taxon>
        <taxon>Agaricomycetes</taxon>
        <taxon>Agaricomycetidae</taxon>
        <taxon>Jaapiales</taxon>
        <taxon>Jaapiaceae</taxon>
        <taxon>Jaapia</taxon>
    </lineage>
</organism>
<dbReference type="STRING" id="933084.A0A067P8S7"/>
<dbReference type="InterPro" id="IPR011990">
    <property type="entry name" value="TPR-like_helical_dom_sf"/>
</dbReference>
<dbReference type="InParanoid" id="A0A067P8S7"/>
<dbReference type="HOGENOM" id="CLU_001305_0_3_1"/>
<dbReference type="OrthoDB" id="9991317at2759"/>
<feature type="region of interest" description="Disordered" evidence="1">
    <location>
        <begin position="70"/>
        <end position="110"/>
    </location>
</feature>
<keyword evidence="4" id="KW-1185">Reference proteome</keyword>
<dbReference type="SUPFAM" id="SSF48452">
    <property type="entry name" value="TPR-like"/>
    <property type="match status" value="3"/>
</dbReference>
<dbReference type="Gene3D" id="1.25.40.10">
    <property type="entry name" value="Tetratricopeptide repeat domain"/>
    <property type="match status" value="4"/>
</dbReference>
<dbReference type="EMBL" id="KL197749">
    <property type="protein sequence ID" value="KDQ51313.1"/>
    <property type="molecule type" value="Genomic_DNA"/>
</dbReference>
<dbReference type="Pfam" id="PF12770">
    <property type="entry name" value="CHAT"/>
    <property type="match status" value="1"/>
</dbReference>
<feature type="region of interest" description="Disordered" evidence="1">
    <location>
        <begin position="1"/>
        <end position="50"/>
    </location>
</feature>
<feature type="compositionally biased region" description="Pro residues" evidence="1">
    <location>
        <begin position="1"/>
        <end position="10"/>
    </location>
</feature>
<evidence type="ECO:0000256" key="1">
    <source>
        <dbReference type="SAM" id="MobiDB-lite"/>
    </source>
</evidence>
<evidence type="ECO:0000313" key="3">
    <source>
        <dbReference type="EMBL" id="KDQ51313.1"/>
    </source>
</evidence>
<gene>
    <name evidence="3" type="ORF">JAAARDRAFT_199150</name>
</gene>
<reference evidence="4" key="1">
    <citation type="journal article" date="2014" name="Proc. Natl. Acad. Sci. U.S.A.">
        <title>Extensive sampling of basidiomycete genomes demonstrates inadequacy of the white-rot/brown-rot paradigm for wood decay fungi.</title>
        <authorList>
            <person name="Riley R."/>
            <person name="Salamov A.A."/>
            <person name="Brown D.W."/>
            <person name="Nagy L.G."/>
            <person name="Floudas D."/>
            <person name="Held B.W."/>
            <person name="Levasseur A."/>
            <person name="Lombard V."/>
            <person name="Morin E."/>
            <person name="Otillar R."/>
            <person name="Lindquist E.A."/>
            <person name="Sun H."/>
            <person name="LaButti K.M."/>
            <person name="Schmutz J."/>
            <person name="Jabbour D."/>
            <person name="Luo H."/>
            <person name="Baker S.E."/>
            <person name="Pisabarro A.G."/>
            <person name="Walton J.D."/>
            <person name="Blanchette R.A."/>
            <person name="Henrissat B."/>
            <person name="Martin F."/>
            <person name="Cullen D."/>
            <person name="Hibbett D.S."/>
            <person name="Grigoriev I.V."/>
        </authorList>
    </citation>
    <scope>NUCLEOTIDE SEQUENCE [LARGE SCALE GENOMIC DNA]</scope>
    <source>
        <strain evidence="4">MUCL 33604</strain>
    </source>
</reference>
<evidence type="ECO:0000313" key="4">
    <source>
        <dbReference type="Proteomes" id="UP000027265"/>
    </source>
</evidence>
<feature type="domain" description="CHAT" evidence="2">
    <location>
        <begin position="1427"/>
        <end position="1684"/>
    </location>
</feature>
<dbReference type="InterPro" id="IPR024983">
    <property type="entry name" value="CHAT_dom"/>
</dbReference>
<evidence type="ECO:0000259" key="2">
    <source>
        <dbReference type="Pfam" id="PF12770"/>
    </source>
</evidence>
<dbReference type="PANTHER" id="PTHR10098">
    <property type="entry name" value="RAPSYN-RELATED"/>
    <property type="match status" value="1"/>
</dbReference>
<feature type="compositionally biased region" description="Basic and acidic residues" evidence="1">
    <location>
        <begin position="27"/>
        <end position="46"/>
    </location>
</feature>
<name>A0A067P8S7_9AGAM</name>
<proteinExistence type="predicted"/>
<accession>A0A067P8S7</accession>